<protein>
    <submittedName>
        <fullName evidence="1">HAD-IA family hydrolase</fullName>
    </submittedName>
</protein>
<dbReference type="AlphaFoldDB" id="A0A939QGH7"/>
<dbReference type="InterPro" id="IPR023214">
    <property type="entry name" value="HAD_sf"/>
</dbReference>
<dbReference type="SUPFAM" id="SSF56784">
    <property type="entry name" value="HAD-like"/>
    <property type="match status" value="1"/>
</dbReference>
<evidence type="ECO:0000313" key="1">
    <source>
        <dbReference type="EMBL" id="MBO2990430.1"/>
    </source>
</evidence>
<keyword evidence="2" id="KW-1185">Reference proteome</keyword>
<sequence>MIDDYDAFLFDLDGVITPTVDLHMRAWHETFDDVFARHGAEPYRQSDYYRSLDGRPRFDGVATLLAARGISLPVGEADDDGLDSVTGIGNRKNRVFTEVLERDGISAYPGSVRLLDQLAGRPLAIVSSSRNADAVLRAAGLRDRFAVVVDGSVAEREGLPGKPAPDTFVRAAELLDCAPERAAAFEDAVSGVAAAHAGAFGWVVGVDRGTGAEALREAGADVVVRDLEELVR</sequence>
<gene>
    <name evidence="1" type="ORF">J4H85_10545</name>
</gene>
<dbReference type="Gene3D" id="3.40.50.1000">
    <property type="entry name" value="HAD superfamily/HAD-like"/>
    <property type="match status" value="1"/>
</dbReference>
<dbReference type="GO" id="GO:0050308">
    <property type="term" value="F:sugar-phosphatase activity"/>
    <property type="evidence" value="ECO:0007669"/>
    <property type="project" value="TreeGrafter"/>
</dbReference>
<comment type="caution">
    <text evidence="1">The sequence shown here is derived from an EMBL/GenBank/DDBJ whole genome shotgun (WGS) entry which is preliminary data.</text>
</comment>
<dbReference type="InterPro" id="IPR006439">
    <property type="entry name" value="HAD-SF_hydro_IA"/>
</dbReference>
<evidence type="ECO:0000313" key="2">
    <source>
        <dbReference type="Proteomes" id="UP000668403"/>
    </source>
</evidence>
<dbReference type="Pfam" id="PF00702">
    <property type="entry name" value="Hydrolase"/>
    <property type="match status" value="1"/>
</dbReference>
<dbReference type="EMBL" id="JAGFBF010000005">
    <property type="protein sequence ID" value="MBO2990430.1"/>
    <property type="molecule type" value="Genomic_DNA"/>
</dbReference>
<proteinExistence type="predicted"/>
<dbReference type="InterPro" id="IPR023198">
    <property type="entry name" value="PGP-like_dom2"/>
</dbReference>
<dbReference type="PANTHER" id="PTHR43481:SF4">
    <property type="entry name" value="GLYCEROL-1-PHOSPHATE PHOSPHOHYDROLASE 1-RELATED"/>
    <property type="match status" value="1"/>
</dbReference>
<dbReference type="InterPro" id="IPR051806">
    <property type="entry name" value="HAD-like_SPP"/>
</dbReference>
<dbReference type="NCBIfam" id="TIGR01509">
    <property type="entry name" value="HAD-SF-IA-v3"/>
    <property type="match status" value="1"/>
</dbReference>
<organism evidence="1 2">
    <name type="scientific">Leucobacter tardus</name>
    <dbReference type="NCBI Taxonomy" id="501483"/>
    <lineage>
        <taxon>Bacteria</taxon>
        <taxon>Bacillati</taxon>
        <taxon>Actinomycetota</taxon>
        <taxon>Actinomycetes</taxon>
        <taxon>Micrococcales</taxon>
        <taxon>Microbacteriaceae</taxon>
        <taxon>Leucobacter</taxon>
    </lineage>
</organism>
<keyword evidence="1" id="KW-0378">Hydrolase</keyword>
<dbReference type="SFLD" id="SFLDG01129">
    <property type="entry name" value="C1.5:_HAD__Beta-PGM__Phosphata"/>
    <property type="match status" value="1"/>
</dbReference>
<dbReference type="InterPro" id="IPR036412">
    <property type="entry name" value="HAD-like_sf"/>
</dbReference>
<dbReference type="Gene3D" id="1.10.150.240">
    <property type="entry name" value="Putative phosphatase, domain 2"/>
    <property type="match status" value="1"/>
</dbReference>
<reference evidence="1" key="1">
    <citation type="submission" date="2021-03" db="EMBL/GenBank/DDBJ databases">
        <title>Leucobacter chromiisoli sp. nov., isolated from chromium-containing soil of chemical plant.</title>
        <authorList>
            <person name="Xu Z."/>
        </authorList>
    </citation>
    <scope>NUCLEOTIDE SEQUENCE</scope>
    <source>
        <strain evidence="1">K 70/01</strain>
    </source>
</reference>
<accession>A0A939QGH7</accession>
<name>A0A939QGH7_9MICO</name>
<dbReference type="RefSeq" id="WP_208239399.1">
    <property type="nucleotide sequence ID" value="NZ_BAAAQU010000002.1"/>
</dbReference>
<dbReference type="Proteomes" id="UP000668403">
    <property type="component" value="Unassembled WGS sequence"/>
</dbReference>
<dbReference type="SFLD" id="SFLDS00003">
    <property type="entry name" value="Haloacid_Dehalogenase"/>
    <property type="match status" value="1"/>
</dbReference>
<dbReference type="PANTHER" id="PTHR43481">
    <property type="entry name" value="FRUCTOSE-1-PHOSPHATE PHOSPHATASE"/>
    <property type="match status" value="1"/>
</dbReference>